<keyword evidence="2" id="KW-1185">Reference proteome</keyword>
<dbReference type="AlphaFoldDB" id="A0A0D8XF90"/>
<organism evidence="1 2">
    <name type="scientific">Dictyocaulus viviparus</name>
    <name type="common">Bovine lungworm</name>
    <dbReference type="NCBI Taxonomy" id="29172"/>
    <lineage>
        <taxon>Eukaryota</taxon>
        <taxon>Metazoa</taxon>
        <taxon>Ecdysozoa</taxon>
        <taxon>Nematoda</taxon>
        <taxon>Chromadorea</taxon>
        <taxon>Rhabditida</taxon>
        <taxon>Rhabditina</taxon>
        <taxon>Rhabditomorpha</taxon>
        <taxon>Strongyloidea</taxon>
        <taxon>Metastrongylidae</taxon>
        <taxon>Dictyocaulus</taxon>
    </lineage>
</organism>
<sequence length="331" mass="37026">MLCCSKVRKKSDIPYSRGETICKKGFFSMMLARVDELDTLTPLINNTPTQTSVDSVKTNIKRPICSQVGRFTTSDSPPPPRRLHHGKTLIVPLNASRYRTPITPVLGTPDSRITSFEAGTTKSCATIPEDDEDAESTSCERIDDLISIDRTTVSLSEQKSNRGYYSHSSYNLILPVAPPEFQIPVPLYSPPSVPDYQYYTQQLSTDNRCHLASPEDQLSLTNSIGSYMRDYLIIDRFLSPNSIDSPADITGSFSDSFYINSDVISSTNGSQVADENAGIESDVQNKYQLHRIEEESEEIEDGMRCTRTIYSENNLDCERNIIMARSISEQV</sequence>
<evidence type="ECO:0000313" key="1">
    <source>
        <dbReference type="EMBL" id="KJH43300.1"/>
    </source>
</evidence>
<gene>
    <name evidence="1" type="ORF">DICVIV_10685</name>
</gene>
<dbReference type="Proteomes" id="UP000053766">
    <property type="component" value="Unassembled WGS sequence"/>
</dbReference>
<reference evidence="1 2" key="1">
    <citation type="submission" date="2013-11" db="EMBL/GenBank/DDBJ databases">
        <title>Draft genome of the bovine lungworm Dictyocaulus viviparus.</title>
        <authorList>
            <person name="Mitreva M."/>
        </authorList>
    </citation>
    <scope>NUCLEOTIDE SEQUENCE [LARGE SCALE GENOMIC DNA]</scope>
    <source>
        <strain evidence="1 2">HannoverDv2000</strain>
    </source>
</reference>
<dbReference type="OrthoDB" id="5825563at2759"/>
<proteinExistence type="predicted"/>
<evidence type="ECO:0000313" key="2">
    <source>
        <dbReference type="Proteomes" id="UP000053766"/>
    </source>
</evidence>
<protein>
    <submittedName>
        <fullName evidence="1">Uncharacterized protein</fullName>
    </submittedName>
</protein>
<dbReference type="EMBL" id="KN716573">
    <property type="protein sequence ID" value="KJH43300.1"/>
    <property type="molecule type" value="Genomic_DNA"/>
</dbReference>
<name>A0A0D8XF90_DICVI</name>
<reference evidence="2" key="2">
    <citation type="journal article" date="2016" name="Sci. Rep.">
        <title>Dictyocaulus viviparus genome, variome and transcriptome elucidate lungworm biology and support future intervention.</title>
        <authorList>
            <person name="McNulty S.N."/>
            <person name="Strube C."/>
            <person name="Rosa B.A."/>
            <person name="Martin J.C."/>
            <person name="Tyagi R."/>
            <person name="Choi Y.J."/>
            <person name="Wang Q."/>
            <person name="Hallsworth Pepin K."/>
            <person name="Zhang X."/>
            <person name="Ozersky P."/>
            <person name="Wilson R.K."/>
            <person name="Sternberg P.W."/>
            <person name="Gasser R.B."/>
            <person name="Mitreva M."/>
        </authorList>
    </citation>
    <scope>NUCLEOTIDE SEQUENCE [LARGE SCALE GENOMIC DNA]</scope>
    <source>
        <strain evidence="2">HannoverDv2000</strain>
    </source>
</reference>
<accession>A0A0D8XF90</accession>